<dbReference type="Proteomes" id="UP001628179">
    <property type="component" value="Unassembled WGS sequence"/>
</dbReference>
<evidence type="ECO:0000259" key="9">
    <source>
        <dbReference type="PROSITE" id="PS50157"/>
    </source>
</evidence>
<evidence type="ECO:0000256" key="4">
    <source>
        <dbReference type="ARBA" id="ARBA00023163"/>
    </source>
</evidence>
<dbReference type="SUPFAM" id="SSF57701">
    <property type="entry name" value="Zn2/Cys6 DNA-binding domain"/>
    <property type="match status" value="1"/>
</dbReference>
<dbReference type="InterPro" id="IPR036236">
    <property type="entry name" value="Znf_C2H2_sf"/>
</dbReference>
<dbReference type="PANTHER" id="PTHR47660">
    <property type="entry name" value="TRANSCRIPTION FACTOR WITH C2H2 AND ZN(2)-CYS(6) DNA BINDING DOMAIN (EUROFUNG)-RELATED-RELATED"/>
    <property type="match status" value="1"/>
</dbReference>
<evidence type="ECO:0000256" key="2">
    <source>
        <dbReference type="ARBA" id="ARBA00022833"/>
    </source>
</evidence>
<dbReference type="InterPro" id="IPR007219">
    <property type="entry name" value="XnlR_reg_dom"/>
</dbReference>
<gene>
    <name evidence="10" type="ORF">MFIFM68171_00604</name>
</gene>
<feature type="domain" description="Zn(2)-C6 fungal-type" evidence="8">
    <location>
        <begin position="164"/>
        <end position="193"/>
    </location>
</feature>
<dbReference type="InterPro" id="IPR001138">
    <property type="entry name" value="Zn2Cys6_DnaBD"/>
</dbReference>
<dbReference type="Pfam" id="PF04082">
    <property type="entry name" value="Fungal_trans"/>
    <property type="match status" value="1"/>
</dbReference>
<feature type="compositionally biased region" description="Pro residues" evidence="7">
    <location>
        <begin position="11"/>
        <end position="27"/>
    </location>
</feature>
<dbReference type="SUPFAM" id="SSF57667">
    <property type="entry name" value="beta-beta-alpha zinc fingers"/>
    <property type="match status" value="1"/>
</dbReference>
<protein>
    <submittedName>
        <fullName evidence="10">Transcription factor Pig1p</fullName>
    </submittedName>
</protein>
<feature type="region of interest" description="Disordered" evidence="7">
    <location>
        <begin position="1"/>
        <end position="88"/>
    </location>
</feature>
<keyword evidence="11" id="KW-1185">Reference proteome</keyword>
<dbReference type="PROSITE" id="PS00463">
    <property type="entry name" value="ZN2_CY6_FUNGAL_1"/>
    <property type="match status" value="1"/>
</dbReference>
<sequence length="997" mass="110608">MASPIGHLIHPPDPPPPPPPPAPPQKPPFDGSADIATPIHPAVGTRIPFVDPPSLPSNRRASVAPHLNQPDSEGPVSQQPTESHSKTQSLYQCADCLRRYSRPEHLQRHIATHTLGKRFICDICSKAFSRADLLKRHRTNHLDNDGAKRRRINFSPSANRVAQACQPCAKARVKCEELKPCARCTKRGLACEVASSEDAAVQRLHLSARHVGSTQDEAPDSAYSLPSVKGYTQSQFAAAVPSPAFAQLISPEGIDEGLESPNNSSIKDEVQLPTPETSLDHSNLGSFQPYPRNHVDHAARESTKPPFCDFLRDVLYDQSLGNHARLAEAQGLDVLNFYDDTNPDFKEFDFGLLDPWSFDATGSVGNQAVSSEDNLSMTAMRSALVKIWTESPWRWSPEKTDCCYAEQANLPLPSKDAHSTQIQGNRAMADRVSKDTLHSSCRDKILAIVLSTCRDKHMADRVTSSFPSASAMDSWIHIFLAAHLCQVSSWIHYGSLSLNSQSSEWLAIAAAAGAFLTPVPALRRFGLALQETVRIAIPSKFEENNKRIAELGNVQALVLVQDVGLWSGNRRKMEIAECHLSVPIAMMRYRGKFGRSFYPDVVVYPSDAGKVLEDKWKQWHELESWKRLVFHAYLRDAQISMTQFNNPSMSYAELTLPLPCSKELWFARSAEEFKMRCLEAGSGDGKRLPSLGDLFRDINSLSTNHQRLDVQFSVSIYLHGFWSLIWEYRQLNTVHRPATQPPAFASNAMGLLLDSRHQELCKQLEAFQYATRGWHEHGMLLSSSQESMVLHLLLMNLHVSLNDLQLFSGKEGEDQARRVYPALQCWAASIEGRQALWHAGQVLRRGRMFPPGHLKDFYAIAVHHAALCLWTYGIVTRASRVRGGSGTSSTQLLGYQGVMVLLDGEASPTSETWVNFGQGRPAIQSLSGSGDGSGGDAQHPLRVTECLLEDPRACMEVAQEILRANFVGVWESLPPLSENIILVLKQLENAAWAVVMD</sequence>
<dbReference type="Gene3D" id="4.10.240.10">
    <property type="entry name" value="Zn(2)-C6 fungal-type DNA-binding domain"/>
    <property type="match status" value="1"/>
</dbReference>
<dbReference type="CDD" id="cd00067">
    <property type="entry name" value="GAL4"/>
    <property type="match status" value="1"/>
</dbReference>
<organism evidence="10 11">
    <name type="scientific">Madurella fahalii</name>
    <dbReference type="NCBI Taxonomy" id="1157608"/>
    <lineage>
        <taxon>Eukaryota</taxon>
        <taxon>Fungi</taxon>
        <taxon>Dikarya</taxon>
        <taxon>Ascomycota</taxon>
        <taxon>Pezizomycotina</taxon>
        <taxon>Sordariomycetes</taxon>
        <taxon>Sordariomycetidae</taxon>
        <taxon>Sordariales</taxon>
        <taxon>Sordariales incertae sedis</taxon>
        <taxon>Madurella</taxon>
    </lineage>
</organism>
<dbReference type="Pfam" id="PF00096">
    <property type="entry name" value="zf-C2H2"/>
    <property type="match status" value="2"/>
</dbReference>
<dbReference type="InterPro" id="IPR013087">
    <property type="entry name" value="Znf_C2H2_type"/>
</dbReference>
<dbReference type="SMART" id="SM00066">
    <property type="entry name" value="GAL4"/>
    <property type="match status" value="1"/>
</dbReference>
<dbReference type="SMART" id="SM00355">
    <property type="entry name" value="ZnF_C2H2"/>
    <property type="match status" value="2"/>
</dbReference>
<dbReference type="PROSITE" id="PS50157">
    <property type="entry name" value="ZINC_FINGER_C2H2_2"/>
    <property type="match status" value="2"/>
</dbReference>
<feature type="domain" description="C2H2-type" evidence="9">
    <location>
        <begin position="91"/>
        <end position="118"/>
    </location>
</feature>
<dbReference type="EMBL" id="BAAFSV010000001">
    <property type="protein sequence ID" value="GAB1310394.1"/>
    <property type="molecule type" value="Genomic_DNA"/>
</dbReference>
<dbReference type="Gene3D" id="3.30.160.60">
    <property type="entry name" value="Classic Zinc Finger"/>
    <property type="match status" value="1"/>
</dbReference>
<reference evidence="10 11" key="1">
    <citation type="submission" date="2024-09" db="EMBL/GenBank/DDBJ databases">
        <title>Itraconazole resistance in Madurella fahalii resulting from another homologue of gene encoding cytochrome P450 14-alpha sterol demethylase (CYP51).</title>
        <authorList>
            <person name="Yoshioka I."/>
            <person name="Fahal A.H."/>
            <person name="Kaneko S."/>
            <person name="Yaguchi T."/>
        </authorList>
    </citation>
    <scope>NUCLEOTIDE SEQUENCE [LARGE SCALE GENOMIC DNA]</scope>
    <source>
        <strain evidence="10 11">IFM 68171</strain>
    </source>
</reference>
<accession>A0ABQ0FYA0</accession>
<evidence type="ECO:0000259" key="8">
    <source>
        <dbReference type="PROSITE" id="PS50048"/>
    </source>
</evidence>
<dbReference type="GeneID" id="98171349"/>
<comment type="caution">
    <text evidence="10">The sequence shown here is derived from an EMBL/GenBank/DDBJ whole genome shotgun (WGS) entry which is preliminary data.</text>
</comment>
<dbReference type="Pfam" id="PF00172">
    <property type="entry name" value="Zn_clus"/>
    <property type="match status" value="1"/>
</dbReference>
<name>A0ABQ0FYA0_9PEZI</name>
<evidence type="ECO:0000313" key="10">
    <source>
        <dbReference type="EMBL" id="GAB1310394.1"/>
    </source>
</evidence>
<feature type="domain" description="C2H2-type" evidence="9">
    <location>
        <begin position="119"/>
        <end position="146"/>
    </location>
</feature>
<evidence type="ECO:0000313" key="11">
    <source>
        <dbReference type="Proteomes" id="UP001628179"/>
    </source>
</evidence>
<keyword evidence="5" id="KW-0539">Nucleus</keyword>
<keyword evidence="1" id="KW-0479">Metal-binding</keyword>
<keyword evidence="6" id="KW-0863">Zinc-finger</keyword>
<evidence type="ECO:0000256" key="3">
    <source>
        <dbReference type="ARBA" id="ARBA00023015"/>
    </source>
</evidence>
<dbReference type="PANTHER" id="PTHR47660:SF2">
    <property type="entry name" value="TRANSCRIPTION FACTOR WITH C2H2 AND ZN(2)-CYS(6) DNA BINDING DOMAIN (EUROFUNG)"/>
    <property type="match status" value="1"/>
</dbReference>
<proteinExistence type="predicted"/>
<keyword evidence="2" id="KW-0862">Zinc</keyword>
<evidence type="ECO:0000256" key="1">
    <source>
        <dbReference type="ARBA" id="ARBA00022723"/>
    </source>
</evidence>
<evidence type="ECO:0000256" key="5">
    <source>
        <dbReference type="ARBA" id="ARBA00023242"/>
    </source>
</evidence>
<keyword evidence="3" id="KW-0805">Transcription regulation</keyword>
<dbReference type="PROSITE" id="PS50048">
    <property type="entry name" value="ZN2_CY6_FUNGAL_2"/>
    <property type="match status" value="1"/>
</dbReference>
<dbReference type="InterPro" id="IPR036864">
    <property type="entry name" value="Zn2-C6_fun-type_DNA-bd_sf"/>
</dbReference>
<keyword evidence="4" id="KW-0804">Transcription</keyword>
<evidence type="ECO:0000256" key="7">
    <source>
        <dbReference type="SAM" id="MobiDB-lite"/>
    </source>
</evidence>
<dbReference type="RefSeq" id="XP_070912127.1">
    <property type="nucleotide sequence ID" value="XM_071056026.1"/>
</dbReference>
<feature type="compositionally biased region" description="Polar residues" evidence="7">
    <location>
        <begin position="69"/>
        <end position="88"/>
    </location>
</feature>
<evidence type="ECO:0000256" key="6">
    <source>
        <dbReference type="PROSITE-ProRule" id="PRU00042"/>
    </source>
</evidence>
<dbReference type="PROSITE" id="PS00028">
    <property type="entry name" value="ZINC_FINGER_C2H2_1"/>
    <property type="match status" value="2"/>
</dbReference>